<evidence type="ECO:0000313" key="2">
    <source>
        <dbReference type="EMBL" id="MEQ2192804.1"/>
    </source>
</evidence>
<protein>
    <submittedName>
        <fullName evidence="2">Protein O-mannosyl-transferase tmtc2</fullName>
    </submittedName>
</protein>
<sequence>WGNLGNVLKSQGKMDEAEQAYRNALYFRSNMADMLYNLGLLLQESNKFSEALHYYKLAIGSRPTLASAYLNTGIILMNQGRLDEAKRTFLTCADIPDENLKDPHAHKSSVTSCLYNLGKLLHEQGHQEEAISMFKEAIHKMPRQFAPQSLYNMMGECYCCCRIMKSYHKWFKILNVPHICR</sequence>
<proteinExistence type="predicted"/>
<evidence type="ECO:0000313" key="3">
    <source>
        <dbReference type="Proteomes" id="UP001434883"/>
    </source>
</evidence>
<dbReference type="SUPFAM" id="SSF48452">
    <property type="entry name" value="TPR-like"/>
    <property type="match status" value="1"/>
</dbReference>
<name>A0ABV0QAK8_9TELE</name>
<dbReference type="Gene3D" id="1.25.40.10">
    <property type="entry name" value="Tetratricopeptide repeat domain"/>
    <property type="match status" value="3"/>
</dbReference>
<organism evidence="2 3">
    <name type="scientific">Xenoophorus captivus</name>
    <dbReference type="NCBI Taxonomy" id="1517983"/>
    <lineage>
        <taxon>Eukaryota</taxon>
        <taxon>Metazoa</taxon>
        <taxon>Chordata</taxon>
        <taxon>Craniata</taxon>
        <taxon>Vertebrata</taxon>
        <taxon>Euteleostomi</taxon>
        <taxon>Actinopterygii</taxon>
        <taxon>Neopterygii</taxon>
        <taxon>Teleostei</taxon>
        <taxon>Neoteleostei</taxon>
        <taxon>Acanthomorphata</taxon>
        <taxon>Ovalentaria</taxon>
        <taxon>Atherinomorphae</taxon>
        <taxon>Cyprinodontiformes</taxon>
        <taxon>Goodeidae</taxon>
        <taxon>Xenoophorus</taxon>
    </lineage>
</organism>
<keyword evidence="1" id="KW-0802">TPR repeat</keyword>
<dbReference type="InterPro" id="IPR019734">
    <property type="entry name" value="TPR_rpt"/>
</dbReference>
<dbReference type="InterPro" id="IPR052384">
    <property type="entry name" value="TMTC_O-mannosyltransferase"/>
</dbReference>
<gene>
    <name evidence="2" type="primary">TMTC2</name>
    <name evidence="2" type="ORF">XENOCAPTIV_017578</name>
</gene>
<comment type="caution">
    <text evidence="2">The sequence shown here is derived from an EMBL/GenBank/DDBJ whole genome shotgun (WGS) entry which is preliminary data.</text>
</comment>
<dbReference type="Proteomes" id="UP001434883">
    <property type="component" value="Unassembled WGS sequence"/>
</dbReference>
<dbReference type="InterPro" id="IPR011990">
    <property type="entry name" value="TPR-like_helical_dom_sf"/>
</dbReference>
<feature type="non-terminal residue" evidence="2">
    <location>
        <position position="1"/>
    </location>
</feature>
<dbReference type="PANTHER" id="PTHR44216:SF3">
    <property type="entry name" value="PROTEIN O-MANNOSYL-TRANSFERASE TMTC2"/>
    <property type="match status" value="1"/>
</dbReference>
<reference evidence="2 3" key="1">
    <citation type="submission" date="2021-06" db="EMBL/GenBank/DDBJ databases">
        <authorList>
            <person name="Palmer J.M."/>
        </authorList>
    </citation>
    <scope>NUCLEOTIDE SEQUENCE [LARGE SCALE GENOMIC DNA]</scope>
    <source>
        <strain evidence="2 3">XC_2019</strain>
        <tissue evidence="2">Muscle</tissue>
    </source>
</reference>
<evidence type="ECO:0000256" key="1">
    <source>
        <dbReference type="PROSITE-ProRule" id="PRU00339"/>
    </source>
</evidence>
<accession>A0ABV0QAK8</accession>
<keyword evidence="3" id="KW-1185">Reference proteome</keyword>
<feature type="repeat" description="TPR" evidence="1">
    <location>
        <begin position="111"/>
        <end position="144"/>
    </location>
</feature>
<dbReference type="SMART" id="SM00028">
    <property type="entry name" value="TPR"/>
    <property type="match status" value="4"/>
</dbReference>
<feature type="repeat" description="TPR" evidence="1">
    <location>
        <begin position="32"/>
        <end position="65"/>
    </location>
</feature>
<dbReference type="PROSITE" id="PS50005">
    <property type="entry name" value="TPR"/>
    <property type="match status" value="2"/>
</dbReference>
<dbReference type="Pfam" id="PF13424">
    <property type="entry name" value="TPR_12"/>
    <property type="match status" value="2"/>
</dbReference>
<dbReference type="PANTHER" id="PTHR44216">
    <property type="entry name" value="PROTEIN O-MANNOSYL-TRANSFERASE TMTC2"/>
    <property type="match status" value="1"/>
</dbReference>
<dbReference type="EMBL" id="JAHRIN010003664">
    <property type="protein sequence ID" value="MEQ2192804.1"/>
    <property type="molecule type" value="Genomic_DNA"/>
</dbReference>